<feature type="transmembrane region" description="Helical" evidence="2">
    <location>
        <begin position="53"/>
        <end position="71"/>
    </location>
</feature>
<protein>
    <recommendedName>
        <fullName evidence="5">PrgI family protein</fullName>
    </recommendedName>
</protein>
<feature type="compositionally biased region" description="Low complexity" evidence="1">
    <location>
        <begin position="178"/>
        <end position="194"/>
    </location>
</feature>
<evidence type="ECO:0000256" key="1">
    <source>
        <dbReference type="SAM" id="MobiDB-lite"/>
    </source>
</evidence>
<keyword evidence="2" id="KW-0812">Transmembrane</keyword>
<dbReference type="SUPFAM" id="SSF49464">
    <property type="entry name" value="Carboxypeptidase regulatory domain-like"/>
    <property type="match status" value="1"/>
</dbReference>
<evidence type="ECO:0000313" key="4">
    <source>
        <dbReference type="Proteomes" id="UP000177053"/>
    </source>
</evidence>
<name>A0A1F7X8V8_9BACT</name>
<feature type="region of interest" description="Disordered" evidence="1">
    <location>
        <begin position="178"/>
        <end position="197"/>
    </location>
</feature>
<dbReference type="EMBL" id="MGFS01000028">
    <property type="protein sequence ID" value="OGM10808.1"/>
    <property type="molecule type" value="Genomic_DNA"/>
</dbReference>
<accession>A0A1F7X8V8</accession>
<organism evidence="3 4">
    <name type="scientific">Candidatus Woesebacteria bacterium RBG_16_34_12</name>
    <dbReference type="NCBI Taxonomy" id="1802480"/>
    <lineage>
        <taxon>Bacteria</taxon>
        <taxon>Candidatus Woeseibacteriota</taxon>
    </lineage>
</organism>
<keyword evidence="2" id="KW-1133">Transmembrane helix</keyword>
<keyword evidence="2" id="KW-0472">Membrane</keyword>
<reference evidence="3 4" key="1">
    <citation type="journal article" date="2016" name="Nat. Commun.">
        <title>Thousands of microbial genomes shed light on interconnected biogeochemical processes in an aquifer system.</title>
        <authorList>
            <person name="Anantharaman K."/>
            <person name="Brown C.T."/>
            <person name="Hug L.A."/>
            <person name="Sharon I."/>
            <person name="Castelle C.J."/>
            <person name="Probst A.J."/>
            <person name="Thomas B.C."/>
            <person name="Singh A."/>
            <person name="Wilkins M.J."/>
            <person name="Karaoz U."/>
            <person name="Brodie E.L."/>
            <person name="Williams K.H."/>
            <person name="Hubbard S.S."/>
            <person name="Banfield J.F."/>
        </authorList>
    </citation>
    <scope>NUCLEOTIDE SEQUENCE [LARGE SCALE GENOMIC DNA]</scope>
</reference>
<comment type="caution">
    <text evidence="3">The sequence shown here is derived from an EMBL/GenBank/DDBJ whole genome shotgun (WGS) entry which is preliminary data.</text>
</comment>
<gene>
    <name evidence="3" type="ORF">A2Z22_02895</name>
</gene>
<evidence type="ECO:0000256" key="2">
    <source>
        <dbReference type="SAM" id="Phobius"/>
    </source>
</evidence>
<feature type="transmembrane region" description="Helical" evidence="2">
    <location>
        <begin position="31"/>
        <end position="47"/>
    </location>
</feature>
<sequence length="355" mass="39319">MPEIFEEQHPIPQQISAYQFKLVGDMTLKQFMQVAGGALISLLIYSSPLHPAIKWPLILISFLMGIALAFFPVEDRPLAKWIIIFFRSIYSPTIFIWKKTAQPTAYFQPEETQVPIPVEKEVIEPALIYTATPQALAETPQDEQKAAMVKLEHKEQNFLSKVTSLFILPSFMLKPTVPTTSPTAQTTPPSSAKPGVKIPEPITITVEPSQEKKGKKEKWSLSQDVSREELESVIAPVIPSSDSQSALTQQQVKFSADAAPPIPPTIANVVVGQVVDPEGKIIDGAILEIRDEAGRPIRALKSNKLGHFMIVTPLMEGKYEIITEKEGFIFEPVSFNTVGEIIPPIAIWAKEKAKS</sequence>
<dbReference type="AlphaFoldDB" id="A0A1F7X8V8"/>
<dbReference type="Proteomes" id="UP000177053">
    <property type="component" value="Unassembled WGS sequence"/>
</dbReference>
<evidence type="ECO:0008006" key="5">
    <source>
        <dbReference type="Google" id="ProtNLM"/>
    </source>
</evidence>
<proteinExistence type="predicted"/>
<evidence type="ECO:0000313" key="3">
    <source>
        <dbReference type="EMBL" id="OGM10808.1"/>
    </source>
</evidence>
<dbReference type="InterPro" id="IPR008969">
    <property type="entry name" value="CarboxyPept-like_regulatory"/>
</dbReference>